<dbReference type="PANTHER" id="PTHR30258:SF1">
    <property type="entry name" value="PROTEIN TRANSPORT PROTEIN HOFB HOMOLOG"/>
    <property type="match status" value="1"/>
</dbReference>
<dbReference type="Gene3D" id="3.40.50.300">
    <property type="entry name" value="P-loop containing nucleotide triphosphate hydrolases"/>
    <property type="match status" value="1"/>
</dbReference>
<evidence type="ECO:0000256" key="2">
    <source>
        <dbReference type="ARBA" id="ARBA00022741"/>
    </source>
</evidence>
<dbReference type="GO" id="GO:0005524">
    <property type="term" value="F:ATP binding"/>
    <property type="evidence" value="ECO:0007669"/>
    <property type="project" value="UniProtKB-KW"/>
</dbReference>
<gene>
    <name evidence="5" type="ORF">K8I29_08115</name>
</gene>
<dbReference type="SUPFAM" id="SSF52540">
    <property type="entry name" value="P-loop containing nucleoside triphosphate hydrolases"/>
    <property type="match status" value="1"/>
</dbReference>
<evidence type="ECO:0000256" key="3">
    <source>
        <dbReference type="ARBA" id="ARBA00022840"/>
    </source>
</evidence>
<dbReference type="InterPro" id="IPR027417">
    <property type="entry name" value="P-loop_NTPase"/>
</dbReference>
<dbReference type="SUPFAM" id="SSF160246">
    <property type="entry name" value="EspE N-terminal domain-like"/>
    <property type="match status" value="1"/>
</dbReference>
<sequence>MPPFRRTSGKSFEELLIEKGLLTKETLQDLVARTAKEKKNLEQVLFETGITEEKLAVVKAEYLGYEFVDISSYPLQSDLLKHIKPAYAKNYKVLPLTYKEGHFTVAMVEPRDFMALDEVVRLYRDARFRIREVKVVMTTSKLLFSSIEKFYALPKEREHEEIAIGSIMNQLAESYRPAVEMAEVAKDDATENSAPIVMLANKVVEDALRKRASDIHLEPSPQNLRIRYRIDGNLQEVMLVPKYAQDALITRFKIMADMRIDEKRIPQDGRIDYTRYNPTVEIDLRVSTVPTPFGEDVVMRILDKSGNVLTLDMLGFNDHCMGLYREAIQSPYGILLHVGPTGSGKSTALFAALKTLDTPDLKIVTAEDPVETTLGGQIIQSSVNPVTGYTFAKAMKAFMRHDPDIILIGEIRDLETAKAAVEASLTGHMVFSTLHTNDAVGTVTRLVEMGVEPYLIADSLILVCAQRLARRICSKCKEAYEAAPEEEELSKGDIKAGTTLYRGRGCEACDGTGERGRTGIYEVLLVNRELRNLLIEGASTEELRKVAIRTGMMTLRQEAIDKALKGIISLRQVVENTLAES</sequence>
<dbReference type="Pfam" id="PF05157">
    <property type="entry name" value="MshEN"/>
    <property type="match status" value="1"/>
</dbReference>
<dbReference type="InterPro" id="IPR001482">
    <property type="entry name" value="T2SS/T4SS_dom"/>
</dbReference>
<dbReference type="PANTHER" id="PTHR30258">
    <property type="entry name" value="TYPE II SECRETION SYSTEM PROTEIN GSPE-RELATED"/>
    <property type="match status" value="1"/>
</dbReference>
<evidence type="ECO:0000313" key="6">
    <source>
        <dbReference type="Proteomes" id="UP000705867"/>
    </source>
</evidence>
<comment type="similarity">
    <text evidence="1">Belongs to the GSP E family.</text>
</comment>
<evidence type="ECO:0000313" key="5">
    <source>
        <dbReference type="EMBL" id="MBZ0156166.1"/>
    </source>
</evidence>
<accession>A0A953LWQ2</accession>
<dbReference type="Gene3D" id="3.30.450.90">
    <property type="match status" value="1"/>
</dbReference>
<reference evidence="5" key="1">
    <citation type="journal article" date="2021" name="bioRxiv">
        <title>Unraveling nitrogen, sulfur and carbon metabolic pathways and microbial community transcriptional responses to substrate deprivation and toxicity stresses in a bioreactor mimicking anoxic brackish coastal sediment conditions.</title>
        <authorList>
            <person name="Martins P.D."/>
            <person name="Echeveste M.J."/>
            <person name="Arshad A."/>
            <person name="Kurth J."/>
            <person name="Ouboter H."/>
            <person name="Jetten M.S.M."/>
            <person name="Welte C.U."/>
        </authorList>
    </citation>
    <scope>NUCLEOTIDE SEQUENCE</scope>
    <source>
        <strain evidence="5">MAG_39</strain>
    </source>
</reference>
<name>A0A953LWQ2_9BACT</name>
<dbReference type="PROSITE" id="PS00662">
    <property type="entry name" value="T2SP_E"/>
    <property type="match status" value="1"/>
</dbReference>
<dbReference type="CDD" id="cd01129">
    <property type="entry name" value="PulE-GspE-like"/>
    <property type="match status" value="1"/>
</dbReference>
<dbReference type="AlphaFoldDB" id="A0A953LWQ2"/>
<dbReference type="Proteomes" id="UP000705867">
    <property type="component" value="Unassembled WGS sequence"/>
</dbReference>
<dbReference type="EMBL" id="JAIOIV010000067">
    <property type="protein sequence ID" value="MBZ0156166.1"/>
    <property type="molecule type" value="Genomic_DNA"/>
</dbReference>
<feature type="domain" description="Bacterial type II secretion system protein E" evidence="4">
    <location>
        <begin position="399"/>
        <end position="413"/>
    </location>
</feature>
<dbReference type="GO" id="GO:0005886">
    <property type="term" value="C:plasma membrane"/>
    <property type="evidence" value="ECO:0007669"/>
    <property type="project" value="TreeGrafter"/>
</dbReference>
<keyword evidence="3" id="KW-0067">ATP-binding</keyword>
<evidence type="ECO:0000256" key="1">
    <source>
        <dbReference type="ARBA" id="ARBA00006611"/>
    </source>
</evidence>
<evidence type="ECO:0000259" key="4">
    <source>
        <dbReference type="PROSITE" id="PS00662"/>
    </source>
</evidence>
<proteinExistence type="inferred from homology"/>
<dbReference type="InterPro" id="IPR037257">
    <property type="entry name" value="T2SS_E_N_sf"/>
</dbReference>
<protein>
    <submittedName>
        <fullName evidence="5">GspE/PulE family protein</fullName>
    </submittedName>
</protein>
<dbReference type="GO" id="GO:0016887">
    <property type="term" value="F:ATP hydrolysis activity"/>
    <property type="evidence" value="ECO:0007669"/>
    <property type="project" value="TreeGrafter"/>
</dbReference>
<dbReference type="InterPro" id="IPR007831">
    <property type="entry name" value="T2SS_GspE_N"/>
</dbReference>
<comment type="caution">
    <text evidence="5">The sequence shown here is derived from an EMBL/GenBank/DDBJ whole genome shotgun (WGS) entry which is preliminary data.</text>
</comment>
<dbReference type="Gene3D" id="3.30.300.160">
    <property type="entry name" value="Type II secretion system, protein E, N-terminal domain"/>
    <property type="match status" value="1"/>
</dbReference>
<dbReference type="Pfam" id="PF00437">
    <property type="entry name" value="T2SSE"/>
    <property type="match status" value="1"/>
</dbReference>
<keyword evidence="2" id="KW-0547">Nucleotide-binding</keyword>
<reference evidence="5" key="2">
    <citation type="submission" date="2021-08" db="EMBL/GenBank/DDBJ databases">
        <authorList>
            <person name="Dalcin Martins P."/>
        </authorList>
    </citation>
    <scope>NUCLEOTIDE SEQUENCE</scope>
    <source>
        <strain evidence="5">MAG_39</strain>
    </source>
</reference>
<organism evidence="5 6">
    <name type="scientific">Candidatus Nitrobium versatile</name>
    <dbReference type="NCBI Taxonomy" id="2884831"/>
    <lineage>
        <taxon>Bacteria</taxon>
        <taxon>Pseudomonadati</taxon>
        <taxon>Nitrospirota</taxon>
        <taxon>Nitrospiria</taxon>
        <taxon>Nitrospirales</taxon>
        <taxon>Nitrospiraceae</taxon>
        <taxon>Candidatus Nitrobium</taxon>
    </lineage>
</organism>